<reference evidence="6 7" key="1">
    <citation type="submission" date="2019-10" db="EMBL/GenBank/DDBJ databases">
        <title>Whole genome shotgun sequence of Acrocarpospora macrocephala NBRC 16266.</title>
        <authorList>
            <person name="Ichikawa N."/>
            <person name="Kimura A."/>
            <person name="Kitahashi Y."/>
            <person name="Komaki H."/>
            <person name="Oguchi A."/>
        </authorList>
    </citation>
    <scope>NUCLEOTIDE SEQUENCE [LARGE SCALE GENOMIC DNA]</scope>
    <source>
        <strain evidence="6 7">NBRC 16266</strain>
    </source>
</reference>
<organism evidence="6 7">
    <name type="scientific">Acrocarpospora macrocephala</name>
    <dbReference type="NCBI Taxonomy" id="150177"/>
    <lineage>
        <taxon>Bacteria</taxon>
        <taxon>Bacillati</taxon>
        <taxon>Actinomycetota</taxon>
        <taxon>Actinomycetes</taxon>
        <taxon>Streptosporangiales</taxon>
        <taxon>Streptosporangiaceae</taxon>
        <taxon>Acrocarpospora</taxon>
    </lineage>
</organism>
<evidence type="ECO:0000256" key="2">
    <source>
        <dbReference type="ARBA" id="ARBA00022692"/>
    </source>
</evidence>
<sequence length="99" mass="10683">MAMLAHLLGLLTTFIGPLIIYSTRKDESAYVRDHAAEALNFHLTLLIASIASVILMIVLIGFFLLLAIAIINIVLGVSGSIAASKGQPFRYPAIIRFVS</sequence>
<keyword evidence="2 5" id="KW-0812">Transmembrane</keyword>
<keyword evidence="4 5" id="KW-0472">Membrane</keyword>
<proteinExistence type="predicted"/>
<evidence type="ECO:0000256" key="5">
    <source>
        <dbReference type="SAM" id="Phobius"/>
    </source>
</evidence>
<keyword evidence="3 5" id="KW-1133">Transmembrane helix</keyword>
<evidence type="ECO:0000313" key="6">
    <source>
        <dbReference type="EMBL" id="GES06966.1"/>
    </source>
</evidence>
<dbReference type="InterPro" id="IPR019109">
    <property type="entry name" value="MamF_MmsF"/>
</dbReference>
<name>A0A5M3WDQ8_9ACTN</name>
<feature type="transmembrane region" description="Helical" evidence="5">
    <location>
        <begin position="46"/>
        <end position="75"/>
    </location>
</feature>
<dbReference type="EMBL" id="BLAE01000004">
    <property type="protein sequence ID" value="GES06966.1"/>
    <property type="molecule type" value="Genomic_DNA"/>
</dbReference>
<evidence type="ECO:0000313" key="7">
    <source>
        <dbReference type="Proteomes" id="UP000331127"/>
    </source>
</evidence>
<evidence type="ECO:0000256" key="3">
    <source>
        <dbReference type="ARBA" id="ARBA00022989"/>
    </source>
</evidence>
<evidence type="ECO:0000256" key="1">
    <source>
        <dbReference type="ARBA" id="ARBA00004141"/>
    </source>
</evidence>
<evidence type="ECO:0000256" key="4">
    <source>
        <dbReference type="ARBA" id="ARBA00023136"/>
    </source>
</evidence>
<comment type="subcellular location">
    <subcellularLocation>
        <location evidence="1">Membrane</location>
        <topology evidence="1">Multi-pass membrane protein</topology>
    </subcellularLocation>
</comment>
<dbReference type="Pfam" id="PF09685">
    <property type="entry name" value="MamF_MmsF"/>
    <property type="match status" value="1"/>
</dbReference>
<keyword evidence="7" id="KW-1185">Reference proteome</keyword>
<comment type="caution">
    <text evidence="6">The sequence shown here is derived from an EMBL/GenBank/DDBJ whole genome shotgun (WGS) entry which is preliminary data.</text>
</comment>
<dbReference type="AlphaFoldDB" id="A0A5M3WDQ8"/>
<dbReference type="Proteomes" id="UP000331127">
    <property type="component" value="Unassembled WGS sequence"/>
</dbReference>
<protein>
    <submittedName>
        <fullName evidence="6">Membrane protein</fullName>
    </submittedName>
</protein>
<gene>
    <name evidence="6" type="ORF">Amac_005610</name>
</gene>
<accession>A0A5M3WDQ8</accession>